<accession>A0A5N5IVK4</accession>
<evidence type="ECO:0000313" key="8">
    <source>
        <dbReference type="EMBL" id="KAB5491419.1"/>
    </source>
</evidence>
<dbReference type="Proteomes" id="UP000319204">
    <property type="component" value="Unassembled WGS sequence"/>
</dbReference>
<reference evidence="8" key="1">
    <citation type="submission" date="2019-10" db="EMBL/GenBank/DDBJ databases">
        <title>Muricauda hadale sp. nov., a piezophilic bacterium isolated from hadopelagic water of the Mariana Trench.</title>
        <authorList>
            <person name="Wei Y."/>
        </authorList>
    </citation>
    <scope>NUCLEOTIDE SEQUENCE [LARGE SCALE GENOMIC DNA]</scope>
    <source>
        <strain evidence="8">MT-229</strain>
    </source>
</reference>
<comment type="catalytic activity">
    <reaction evidence="1">
        <text>ATP + protein L-histidine = ADP + protein N-phospho-L-histidine.</text>
        <dbReference type="EC" id="2.7.13.3"/>
    </reaction>
</comment>
<keyword evidence="7" id="KW-0812">Transmembrane</keyword>
<dbReference type="RefSeq" id="WP_151888576.1">
    <property type="nucleotide sequence ID" value="NZ_VNIK02000001.1"/>
</dbReference>
<dbReference type="InterPro" id="IPR036890">
    <property type="entry name" value="HATPase_C_sf"/>
</dbReference>
<keyword evidence="5" id="KW-0902">Two-component regulatory system</keyword>
<comment type="caution">
    <text evidence="8">The sequence shown here is derived from an EMBL/GenBank/DDBJ whole genome shotgun (WGS) entry which is preliminary data.</text>
</comment>
<dbReference type="GO" id="GO:0004673">
    <property type="term" value="F:protein histidine kinase activity"/>
    <property type="evidence" value="ECO:0007669"/>
    <property type="project" value="UniProtKB-EC"/>
</dbReference>
<name>A0A5N5IVK4_9FLAO</name>
<dbReference type="PANTHER" id="PTHR24421:SF10">
    <property type="entry name" value="NITRATE_NITRITE SENSOR PROTEIN NARQ"/>
    <property type="match status" value="1"/>
</dbReference>
<dbReference type="Gene3D" id="1.25.40.10">
    <property type="entry name" value="Tetratricopeptide repeat domain"/>
    <property type="match status" value="2"/>
</dbReference>
<keyword evidence="7" id="KW-1133">Transmembrane helix</keyword>
<dbReference type="OrthoDB" id="943406at2"/>
<dbReference type="AlphaFoldDB" id="A0A5N5IVK4"/>
<evidence type="ECO:0000256" key="7">
    <source>
        <dbReference type="SAM" id="Phobius"/>
    </source>
</evidence>
<gene>
    <name evidence="8" type="ORF">FOT42_000270</name>
</gene>
<evidence type="ECO:0000256" key="1">
    <source>
        <dbReference type="ARBA" id="ARBA00000085"/>
    </source>
</evidence>
<keyword evidence="7" id="KW-0472">Membrane</keyword>
<dbReference type="EC" id="2.7.13.3" evidence="2"/>
<keyword evidence="9" id="KW-1185">Reference proteome</keyword>
<evidence type="ECO:0000256" key="4">
    <source>
        <dbReference type="ARBA" id="ARBA00022777"/>
    </source>
</evidence>
<evidence type="ECO:0000256" key="5">
    <source>
        <dbReference type="ARBA" id="ARBA00023012"/>
    </source>
</evidence>
<dbReference type="InterPro" id="IPR011990">
    <property type="entry name" value="TPR-like_helical_dom_sf"/>
</dbReference>
<feature type="coiled-coil region" evidence="6">
    <location>
        <begin position="306"/>
        <end position="335"/>
    </location>
</feature>
<evidence type="ECO:0000256" key="6">
    <source>
        <dbReference type="SAM" id="Coils"/>
    </source>
</evidence>
<dbReference type="SUPFAM" id="SSF48452">
    <property type="entry name" value="TPR-like"/>
    <property type="match status" value="1"/>
</dbReference>
<organism evidence="8 9">
    <name type="scientific">Flagellimonas hadalis</name>
    <dbReference type="NCBI Taxonomy" id="2597517"/>
    <lineage>
        <taxon>Bacteria</taxon>
        <taxon>Pseudomonadati</taxon>
        <taxon>Bacteroidota</taxon>
        <taxon>Flavobacteriia</taxon>
        <taxon>Flavobacteriales</taxon>
        <taxon>Flavobacteriaceae</taxon>
        <taxon>Flagellimonas</taxon>
    </lineage>
</organism>
<sequence>MGEKDSAAYYDRLLLRMATKSNNALYMSTSSNNIGLDLDGKQQYDSAFHYFNLSKKYALESGDSLRAARRLLSMAHIQSDFNDHFGAKETVVEALEYLENSNNTSQISRANDILGTLNRLLLNFEDAIDYHRTAIGISKDDVAITGYKNNLALAYRDIADFPKAIEILEAVLQDSILGRNSNRYARIMHNLAYVKWKNGDENVEPMLLYAIRLRKKNQDQRGLVSSYSSMGEFYSRTKPTMAKKYLDSSIWISKKIKMPGGEIDALKTLHRLEPDNAMIRDRYIFLKDSLSQQELKVKTQFAKMKYDDEQEKANVLRLEAETAQKEVQLAQEKTQSVLLLSLSSILLIAGTSLYFLMRQRHKREKLREVYNTEKRISQRLHDGLANDIFSLMTGIENKGDFHKNELLDGLENIYSRTREISHENSPIRIGTEFLEELKNLIRTFQGSGVTIVTKGLDDIDWEVLSEEKCVALHRSLNELLVNLKKHSKATLLGLRFSYGKNVIRINYNDNGIGFPLDIKYGVGLQNTVSRIHGCGGTIKFIPNRRIGAAIEITVPI</sequence>
<dbReference type="GO" id="GO:0000160">
    <property type="term" value="P:phosphorelay signal transduction system"/>
    <property type="evidence" value="ECO:0007669"/>
    <property type="project" value="UniProtKB-KW"/>
</dbReference>
<evidence type="ECO:0000256" key="2">
    <source>
        <dbReference type="ARBA" id="ARBA00012438"/>
    </source>
</evidence>
<dbReference type="Gene3D" id="3.30.565.10">
    <property type="entry name" value="Histidine kinase-like ATPase, C-terminal domain"/>
    <property type="match status" value="1"/>
</dbReference>
<evidence type="ECO:0000256" key="3">
    <source>
        <dbReference type="ARBA" id="ARBA00022679"/>
    </source>
</evidence>
<protein>
    <recommendedName>
        <fullName evidence="2">histidine kinase</fullName>
        <ecNumber evidence="2">2.7.13.3</ecNumber>
    </recommendedName>
</protein>
<feature type="transmembrane region" description="Helical" evidence="7">
    <location>
        <begin position="337"/>
        <end position="357"/>
    </location>
</feature>
<dbReference type="InterPro" id="IPR050482">
    <property type="entry name" value="Sensor_HK_TwoCompSys"/>
</dbReference>
<dbReference type="PANTHER" id="PTHR24421">
    <property type="entry name" value="NITRATE/NITRITE SENSOR PROTEIN NARX-RELATED"/>
    <property type="match status" value="1"/>
</dbReference>
<evidence type="ECO:0000313" key="9">
    <source>
        <dbReference type="Proteomes" id="UP000319204"/>
    </source>
</evidence>
<dbReference type="EMBL" id="VNIK02000001">
    <property type="protein sequence ID" value="KAB5491419.1"/>
    <property type="molecule type" value="Genomic_DNA"/>
</dbReference>
<dbReference type="SUPFAM" id="SSF55874">
    <property type="entry name" value="ATPase domain of HSP90 chaperone/DNA topoisomerase II/histidine kinase"/>
    <property type="match status" value="1"/>
</dbReference>
<keyword evidence="3" id="KW-0808">Transferase</keyword>
<keyword evidence="4" id="KW-0418">Kinase</keyword>
<proteinExistence type="predicted"/>
<keyword evidence="6" id="KW-0175">Coiled coil</keyword>